<proteinExistence type="predicted"/>
<evidence type="ECO:0000313" key="1">
    <source>
        <dbReference type="EMBL" id="MBX66278.1"/>
    </source>
</evidence>
<dbReference type="AlphaFoldDB" id="A0A2P2QH02"/>
<sequence>MEKSIVLLVHLMTWMEILF</sequence>
<accession>A0A2P2QH02</accession>
<dbReference type="EMBL" id="GGEC01085794">
    <property type="protein sequence ID" value="MBX66278.1"/>
    <property type="molecule type" value="Transcribed_RNA"/>
</dbReference>
<protein>
    <submittedName>
        <fullName evidence="1">Uncharacterized protein</fullName>
    </submittedName>
</protein>
<organism evidence="1">
    <name type="scientific">Rhizophora mucronata</name>
    <name type="common">Asiatic mangrove</name>
    <dbReference type="NCBI Taxonomy" id="61149"/>
    <lineage>
        <taxon>Eukaryota</taxon>
        <taxon>Viridiplantae</taxon>
        <taxon>Streptophyta</taxon>
        <taxon>Embryophyta</taxon>
        <taxon>Tracheophyta</taxon>
        <taxon>Spermatophyta</taxon>
        <taxon>Magnoliopsida</taxon>
        <taxon>eudicotyledons</taxon>
        <taxon>Gunneridae</taxon>
        <taxon>Pentapetalae</taxon>
        <taxon>rosids</taxon>
        <taxon>fabids</taxon>
        <taxon>Malpighiales</taxon>
        <taxon>Rhizophoraceae</taxon>
        <taxon>Rhizophora</taxon>
    </lineage>
</organism>
<reference evidence="1" key="1">
    <citation type="submission" date="2018-02" db="EMBL/GenBank/DDBJ databases">
        <title>Rhizophora mucronata_Transcriptome.</title>
        <authorList>
            <person name="Meera S.P."/>
            <person name="Sreeshan A."/>
            <person name="Augustine A."/>
        </authorList>
    </citation>
    <scope>NUCLEOTIDE SEQUENCE</scope>
    <source>
        <tissue evidence="1">Leaf</tissue>
    </source>
</reference>
<name>A0A2P2QH02_RHIMU</name>